<comment type="caution">
    <text evidence="2">The sequence shown here is derived from an EMBL/GenBank/DDBJ whole genome shotgun (WGS) entry which is preliminary data.</text>
</comment>
<protein>
    <submittedName>
        <fullName evidence="2">Uncharacterized protein</fullName>
    </submittedName>
</protein>
<feature type="region of interest" description="Disordered" evidence="1">
    <location>
        <begin position="125"/>
        <end position="152"/>
    </location>
</feature>
<keyword evidence="3" id="KW-1185">Reference proteome</keyword>
<evidence type="ECO:0000256" key="1">
    <source>
        <dbReference type="SAM" id="MobiDB-lite"/>
    </source>
</evidence>
<dbReference type="STRING" id="5098.A0A507QQN9"/>
<sequence>MKRKPEYADQSDDYGLPRHCPKRQRSETAADADADSVPGSWEGLSRIWLTKRALAELNRRTCKIRLPDPVDDNLNRLVPIESIDVKALKRFARQGGPDLRDLRWYSYYVADRYACSDQIIMDPVQDGIQGNGGSGNRKPQCREYQQQEDPDANKGDLELEEAGFSEDLFCPGSPTASEQEQWRADEFDANFEQLLLDNGVYPPDYDYTLEGYPEPRYPRNWDEIISRAKERRPSLEKMLRIGAESMEILANTNRIAWTEKDAEMHTFPDITGEGASSTTAELDEEFRYTYDEGHINFANQRRNEPFDNIEPFFQGSSHHEHNHFPRAKPTLYDGIARGALYPDLLERFNTYISPSTDETAPILPNFFAECKGRLGSSLVAERQALYDGVLGVRAMHVLQSAWNEGYMDFDDNSYAIVSTFRTGELELYAVHATFSNTACRPEYHMNLIGRWYILSSPDAFREGVCAFRNLRDWAREKRDEFVEKANGAVDAARRRDAAVYAGTRGSIAC</sequence>
<accession>A0A507QQN9</accession>
<dbReference type="OrthoDB" id="4503105at2759"/>
<name>A0A507QQN9_MONPU</name>
<reference evidence="2 3" key="1">
    <citation type="submission" date="2019-06" db="EMBL/GenBank/DDBJ databases">
        <title>Wine fermentation using esterase from Monascus purpureus.</title>
        <authorList>
            <person name="Geng C."/>
            <person name="Zhang Y."/>
        </authorList>
    </citation>
    <scope>NUCLEOTIDE SEQUENCE [LARGE SCALE GENOMIC DNA]</scope>
    <source>
        <strain evidence="2">HQ1</strain>
    </source>
</reference>
<feature type="region of interest" description="Disordered" evidence="1">
    <location>
        <begin position="1"/>
        <end position="37"/>
    </location>
</feature>
<gene>
    <name evidence="2" type="ORF">MPDQ_008104</name>
</gene>
<evidence type="ECO:0000313" key="3">
    <source>
        <dbReference type="Proteomes" id="UP000319663"/>
    </source>
</evidence>
<proteinExistence type="predicted"/>
<dbReference type="AlphaFoldDB" id="A0A507QQN9"/>
<organism evidence="2 3">
    <name type="scientific">Monascus purpureus</name>
    <name type="common">Red mold</name>
    <name type="synonym">Monascus anka</name>
    <dbReference type="NCBI Taxonomy" id="5098"/>
    <lineage>
        <taxon>Eukaryota</taxon>
        <taxon>Fungi</taxon>
        <taxon>Dikarya</taxon>
        <taxon>Ascomycota</taxon>
        <taxon>Pezizomycotina</taxon>
        <taxon>Eurotiomycetes</taxon>
        <taxon>Eurotiomycetidae</taxon>
        <taxon>Eurotiales</taxon>
        <taxon>Aspergillaceae</taxon>
        <taxon>Monascus</taxon>
    </lineage>
</organism>
<evidence type="ECO:0000313" key="2">
    <source>
        <dbReference type="EMBL" id="TQB70757.1"/>
    </source>
</evidence>
<dbReference type="Proteomes" id="UP000319663">
    <property type="component" value="Unassembled WGS sequence"/>
</dbReference>
<dbReference type="EMBL" id="VIFY01000096">
    <property type="protein sequence ID" value="TQB70757.1"/>
    <property type="molecule type" value="Genomic_DNA"/>
</dbReference>